<evidence type="ECO:0000313" key="2">
    <source>
        <dbReference type="Proteomes" id="UP000431684"/>
    </source>
</evidence>
<dbReference type="Pfam" id="PF04985">
    <property type="entry name" value="Phage_tube"/>
    <property type="match status" value="1"/>
</dbReference>
<gene>
    <name evidence="1" type="ORF">GJV26_00170</name>
</gene>
<dbReference type="NCBIfam" id="TIGR01611">
    <property type="entry name" value="tail_tube"/>
    <property type="match status" value="1"/>
</dbReference>
<evidence type="ECO:0000313" key="1">
    <source>
        <dbReference type="EMBL" id="MUI10912.1"/>
    </source>
</evidence>
<dbReference type="EMBL" id="WNWM01000001">
    <property type="protein sequence ID" value="MUI10912.1"/>
    <property type="molecule type" value="Genomic_DNA"/>
</dbReference>
<reference evidence="1 2" key="1">
    <citation type="submission" date="2019-11" db="EMBL/GenBank/DDBJ databases">
        <title>Draft Genome Sequences of Six Type Strains of the Genus Massilia.</title>
        <authorList>
            <person name="Miess H."/>
            <person name="Frediansyah A."/>
            <person name="Goeker M."/>
            <person name="Gross H."/>
        </authorList>
    </citation>
    <scope>NUCLEOTIDE SEQUENCE [LARGE SCALE GENOMIC DNA]</scope>
    <source>
        <strain evidence="1 2">DSM 17513</strain>
    </source>
</reference>
<dbReference type="OrthoDB" id="3078668at2"/>
<protein>
    <submittedName>
        <fullName evidence="1">Phage major tail tube protein</fullName>
    </submittedName>
</protein>
<organism evidence="1 2">
    <name type="scientific">Pseudoduganella dura</name>
    <dbReference type="NCBI Taxonomy" id="321982"/>
    <lineage>
        <taxon>Bacteria</taxon>
        <taxon>Pseudomonadati</taxon>
        <taxon>Pseudomonadota</taxon>
        <taxon>Betaproteobacteria</taxon>
        <taxon>Burkholderiales</taxon>
        <taxon>Oxalobacteraceae</taxon>
        <taxon>Telluria group</taxon>
        <taxon>Pseudoduganella</taxon>
    </lineage>
</organism>
<proteinExistence type="predicted"/>
<dbReference type="Proteomes" id="UP000431684">
    <property type="component" value="Unassembled WGS sequence"/>
</dbReference>
<dbReference type="InterPro" id="IPR006498">
    <property type="entry name" value="Tail_tube"/>
</dbReference>
<comment type="caution">
    <text evidence="1">The sequence shown here is derived from an EMBL/GenBank/DDBJ whole genome shotgun (WGS) entry which is preliminary data.</text>
</comment>
<keyword evidence="2" id="KW-1185">Reference proteome</keyword>
<name>A0A6I3XCL2_9BURK</name>
<dbReference type="RefSeq" id="WP_155706578.1">
    <property type="nucleotide sequence ID" value="NZ_BMWU01000049.1"/>
</dbReference>
<dbReference type="AlphaFoldDB" id="A0A6I3XCL2"/>
<sequence length="169" mass="18359">MALPSILKNFNVFLDGTSYAGQAEEIQLPKLSRKMEEWSGGGMSGTVEIDMGLEALTLEQTYGGIIRGILDQWGLTRHDGAMIRFAGAYQAQDSDQVDAVEVVVRGRHKEIDPGSAKMGDKTAFKVVTAVSYYKLTINGADVIEIDVMGMIEKVNGVDRQTAIRTAIGM</sequence>
<accession>A0A6I3XCL2</accession>